<organism evidence="1 2">
    <name type="scientific">Stackebrandtia albiflava</name>
    <dbReference type="NCBI Taxonomy" id="406432"/>
    <lineage>
        <taxon>Bacteria</taxon>
        <taxon>Bacillati</taxon>
        <taxon>Actinomycetota</taxon>
        <taxon>Actinomycetes</taxon>
        <taxon>Glycomycetales</taxon>
        <taxon>Glycomycetaceae</taxon>
        <taxon>Stackebrandtia</taxon>
    </lineage>
</organism>
<dbReference type="Proteomes" id="UP000321617">
    <property type="component" value="Unassembled WGS sequence"/>
</dbReference>
<evidence type="ECO:0008006" key="3">
    <source>
        <dbReference type="Google" id="ProtNLM"/>
    </source>
</evidence>
<accession>A0A562V9W5</accession>
<dbReference type="AlphaFoldDB" id="A0A562V9W5"/>
<dbReference type="EMBL" id="VLLL01000005">
    <property type="protein sequence ID" value="TWJ14679.1"/>
    <property type="molecule type" value="Genomic_DNA"/>
</dbReference>
<proteinExistence type="predicted"/>
<keyword evidence="2" id="KW-1185">Reference proteome</keyword>
<comment type="caution">
    <text evidence="1">The sequence shown here is derived from an EMBL/GenBank/DDBJ whole genome shotgun (WGS) entry which is preliminary data.</text>
</comment>
<evidence type="ECO:0000313" key="2">
    <source>
        <dbReference type="Proteomes" id="UP000321617"/>
    </source>
</evidence>
<dbReference type="InterPro" id="IPR012349">
    <property type="entry name" value="Split_barrel_FMN-bd"/>
</dbReference>
<reference evidence="1 2" key="1">
    <citation type="journal article" date="2013" name="Stand. Genomic Sci.">
        <title>Genomic Encyclopedia of Type Strains, Phase I: The one thousand microbial genomes (KMG-I) project.</title>
        <authorList>
            <person name="Kyrpides N.C."/>
            <person name="Woyke T."/>
            <person name="Eisen J.A."/>
            <person name="Garrity G."/>
            <person name="Lilburn T.G."/>
            <person name="Beck B.J."/>
            <person name="Whitman W.B."/>
            <person name="Hugenholtz P."/>
            <person name="Klenk H.P."/>
        </authorList>
    </citation>
    <scope>NUCLEOTIDE SEQUENCE [LARGE SCALE GENOMIC DNA]</scope>
    <source>
        <strain evidence="1 2">DSM 45044</strain>
    </source>
</reference>
<sequence>MTEPVKVDPRRSRLRRMISLGNRPVRLLLKSPLHRPLSRRLMLLRYTGTKTGRRYEIPIGYHRWEGGRLLALSAGTRWPQRVRNLTVELRVAGAELPATVEVVEDRDGVAALLDAFVARHGPAAASRLLIGLPRDRRPTRDELHAAALRARLVLFTPVED</sequence>
<dbReference type="RefSeq" id="WP_211354231.1">
    <property type="nucleotide sequence ID" value="NZ_BAABIJ010000001.1"/>
</dbReference>
<name>A0A562V9W5_9ACTN</name>
<dbReference type="Gene3D" id="2.30.110.10">
    <property type="entry name" value="Electron Transport, Fmn-binding Protein, Chain A"/>
    <property type="match status" value="1"/>
</dbReference>
<protein>
    <recommendedName>
        <fullName evidence="3">Deazaflavin-dependent oxidoreductase (Nitroreductase family)</fullName>
    </recommendedName>
</protein>
<gene>
    <name evidence="1" type="ORF">LX16_0366</name>
</gene>
<evidence type="ECO:0000313" key="1">
    <source>
        <dbReference type="EMBL" id="TWJ14679.1"/>
    </source>
</evidence>